<dbReference type="InterPro" id="IPR020147">
    <property type="entry name" value="Phage_T7-like_1.2"/>
</dbReference>
<evidence type="ECO:0000313" key="2">
    <source>
        <dbReference type="Proteomes" id="UP001057526"/>
    </source>
</evidence>
<name>A0ABY4XUD5_9CAUD</name>
<evidence type="ECO:0000313" key="1">
    <source>
        <dbReference type="EMBL" id="USL94575.1"/>
    </source>
</evidence>
<reference evidence="1" key="1">
    <citation type="submission" date="2022-03" db="EMBL/GenBank/DDBJ databases">
        <authorList>
            <person name="Han O.K."/>
            <person name="Wang Y.X."/>
        </authorList>
    </citation>
    <scope>NUCLEOTIDE SEQUENCE</scope>
</reference>
<dbReference type="EMBL" id="OM908436">
    <property type="protein sequence ID" value="USL94575.1"/>
    <property type="molecule type" value="Genomic_DNA"/>
</dbReference>
<proteinExistence type="predicted"/>
<sequence length="92" mass="10790">MGRLYSGNLNAFKAACNRLYQLDFCVIQQDWYDAHLRMECMRLQVEDRAGNIFALKTFGHYSEDVLYNTATGFLNGLANQLDTWRKCNDYDY</sequence>
<organism evidence="1 2">
    <name type="scientific">Escherichia phage TM1</name>
    <dbReference type="NCBI Taxonomy" id="2762279"/>
    <lineage>
        <taxon>Viruses</taxon>
        <taxon>Duplodnaviria</taxon>
        <taxon>Heunggongvirae</taxon>
        <taxon>Uroviricota</taxon>
        <taxon>Caudoviricetes</taxon>
        <taxon>Autographivirales</taxon>
        <taxon>Autotranscriptaviridae</taxon>
        <taxon>Studiervirinae</taxon>
        <taxon>Kayfunavirus</taxon>
        <taxon>Kayfunavirus TM1</taxon>
    </lineage>
</organism>
<dbReference type="Pfam" id="PF10922">
    <property type="entry name" value="T7-like_gp12"/>
    <property type="match status" value="1"/>
</dbReference>
<accession>A0ABY4XUD5</accession>
<dbReference type="Proteomes" id="UP001057526">
    <property type="component" value="Segment"/>
</dbReference>
<keyword evidence="2" id="KW-1185">Reference proteome</keyword>
<protein>
    <submittedName>
        <fullName evidence="1">dGTP triphosphohydrolase inhibitor</fullName>
    </submittedName>
</protein>